<sequence>MNSYRDPAKLGLGTKFVLKASADVAVKETNSGLKRSSSGEGSGSNKKKKKAFSTPAASEEEPKGKATVPIGWVVIISGGLDEDGEPHDTIAPKIERLLLREPEKLAVSRNSEGSMLSFRVGWDESDVDDWLRGLFPEVFRFLDKSNTAGAERPWTLLLKTGTKLMKYPRVANGDALDTCKGGKGRKNKERVIHIATNVEIPSDLYTQGWKEDADLSPDDCSHFNLIHHQPPVAPEGQKDEDVVIGNGTTKDKGKAKEICTTTSPGGAMKMDVGANDAGEQSRDAVKTGRLGVGMDIKDIKGSTRRVHSPISIDSDSDSASAYEPTTPVACRLRPRQEAPLPPLFHVSPSPPPPSALLASISSRASAASDASAATTSQATAGGAPSTWLDPSFDVDLPRAVGTHPRHDPYLQLSDDLQPGEEDEESPWADDYKI</sequence>
<dbReference type="Proteomes" id="UP000030669">
    <property type="component" value="Unassembled WGS sequence"/>
</dbReference>
<evidence type="ECO:0000313" key="3">
    <source>
        <dbReference type="Proteomes" id="UP000030669"/>
    </source>
</evidence>
<organism evidence="2 3">
    <name type="scientific">Gloeophyllum trabeum (strain ATCC 11539 / FP-39264 / Madison 617)</name>
    <name type="common">Brown rot fungus</name>
    <dbReference type="NCBI Taxonomy" id="670483"/>
    <lineage>
        <taxon>Eukaryota</taxon>
        <taxon>Fungi</taxon>
        <taxon>Dikarya</taxon>
        <taxon>Basidiomycota</taxon>
        <taxon>Agaricomycotina</taxon>
        <taxon>Agaricomycetes</taxon>
        <taxon>Gloeophyllales</taxon>
        <taxon>Gloeophyllaceae</taxon>
        <taxon>Gloeophyllum</taxon>
    </lineage>
</organism>
<feature type="compositionally biased region" description="Low complexity" evidence="1">
    <location>
        <begin position="310"/>
        <end position="321"/>
    </location>
</feature>
<keyword evidence="3" id="KW-1185">Reference proteome</keyword>
<dbReference type="EMBL" id="KB469378">
    <property type="protein sequence ID" value="EPQ50060.1"/>
    <property type="molecule type" value="Genomic_DNA"/>
</dbReference>
<feature type="compositionally biased region" description="Low complexity" evidence="1">
    <location>
        <begin position="355"/>
        <end position="386"/>
    </location>
</feature>
<dbReference type="GeneID" id="19304831"/>
<dbReference type="KEGG" id="gtr:GLOTRDRAFT_141635"/>
<dbReference type="OrthoDB" id="2690411at2759"/>
<evidence type="ECO:0000313" key="2">
    <source>
        <dbReference type="EMBL" id="EPQ50060.1"/>
    </source>
</evidence>
<dbReference type="AlphaFoldDB" id="S7R6P6"/>
<feature type="region of interest" description="Disordered" evidence="1">
    <location>
        <begin position="28"/>
        <end position="64"/>
    </location>
</feature>
<dbReference type="HOGENOM" id="CLU_633200_0_0_1"/>
<evidence type="ECO:0000256" key="1">
    <source>
        <dbReference type="SAM" id="MobiDB-lite"/>
    </source>
</evidence>
<reference evidence="2 3" key="1">
    <citation type="journal article" date="2012" name="Science">
        <title>The Paleozoic origin of enzymatic lignin decomposition reconstructed from 31 fungal genomes.</title>
        <authorList>
            <person name="Floudas D."/>
            <person name="Binder M."/>
            <person name="Riley R."/>
            <person name="Barry K."/>
            <person name="Blanchette R.A."/>
            <person name="Henrissat B."/>
            <person name="Martinez A.T."/>
            <person name="Otillar R."/>
            <person name="Spatafora J.W."/>
            <person name="Yadav J.S."/>
            <person name="Aerts A."/>
            <person name="Benoit I."/>
            <person name="Boyd A."/>
            <person name="Carlson A."/>
            <person name="Copeland A."/>
            <person name="Coutinho P.M."/>
            <person name="de Vries R.P."/>
            <person name="Ferreira P."/>
            <person name="Findley K."/>
            <person name="Foster B."/>
            <person name="Gaskell J."/>
            <person name="Glotzer D."/>
            <person name="Gorecki P."/>
            <person name="Heitman J."/>
            <person name="Hesse C."/>
            <person name="Hori C."/>
            <person name="Igarashi K."/>
            <person name="Jurgens J.A."/>
            <person name="Kallen N."/>
            <person name="Kersten P."/>
            <person name="Kohler A."/>
            <person name="Kuees U."/>
            <person name="Kumar T.K.A."/>
            <person name="Kuo A."/>
            <person name="LaButti K."/>
            <person name="Larrondo L.F."/>
            <person name="Lindquist E."/>
            <person name="Ling A."/>
            <person name="Lombard V."/>
            <person name="Lucas S."/>
            <person name="Lundell T."/>
            <person name="Martin R."/>
            <person name="McLaughlin D.J."/>
            <person name="Morgenstern I."/>
            <person name="Morin E."/>
            <person name="Murat C."/>
            <person name="Nagy L.G."/>
            <person name="Nolan M."/>
            <person name="Ohm R.A."/>
            <person name="Patyshakuliyeva A."/>
            <person name="Rokas A."/>
            <person name="Ruiz-Duenas F.J."/>
            <person name="Sabat G."/>
            <person name="Salamov A."/>
            <person name="Samejima M."/>
            <person name="Schmutz J."/>
            <person name="Slot J.C."/>
            <person name="St John F."/>
            <person name="Stenlid J."/>
            <person name="Sun H."/>
            <person name="Sun S."/>
            <person name="Syed K."/>
            <person name="Tsang A."/>
            <person name="Wiebenga A."/>
            <person name="Young D."/>
            <person name="Pisabarro A."/>
            <person name="Eastwood D.C."/>
            <person name="Martin F."/>
            <person name="Cullen D."/>
            <person name="Grigoriev I.V."/>
            <person name="Hibbett D.S."/>
        </authorList>
    </citation>
    <scope>NUCLEOTIDE SEQUENCE [LARGE SCALE GENOMIC DNA]</scope>
    <source>
        <strain evidence="2 3">ATCC 11539</strain>
    </source>
</reference>
<proteinExistence type="predicted"/>
<accession>S7R6P6</accession>
<dbReference type="RefSeq" id="XP_007871483.1">
    <property type="nucleotide sequence ID" value="XM_007873292.1"/>
</dbReference>
<name>S7R6P6_GLOTA</name>
<feature type="region of interest" description="Disordered" evidence="1">
    <location>
        <begin position="339"/>
        <end position="433"/>
    </location>
</feature>
<feature type="compositionally biased region" description="Acidic residues" evidence="1">
    <location>
        <begin position="417"/>
        <end position="427"/>
    </location>
</feature>
<gene>
    <name evidence="2" type="ORF">GLOTRDRAFT_141635</name>
</gene>
<protein>
    <submittedName>
        <fullName evidence="2">Uncharacterized protein</fullName>
    </submittedName>
</protein>
<feature type="region of interest" description="Disordered" evidence="1">
    <location>
        <begin position="301"/>
        <end position="325"/>
    </location>
</feature>